<dbReference type="PROSITE" id="PS00211">
    <property type="entry name" value="ABC_TRANSPORTER_1"/>
    <property type="match status" value="2"/>
</dbReference>
<dbReference type="EMBL" id="JAVFKY010000001">
    <property type="protein sequence ID" value="KAK5583798.1"/>
    <property type="molecule type" value="Genomic_DNA"/>
</dbReference>
<dbReference type="InterPro" id="IPR003593">
    <property type="entry name" value="AAA+_ATPase"/>
</dbReference>
<evidence type="ECO:0000256" key="8">
    <source>
        <dbReference type="ARBA" id="ARBA00022989"/>
    </source>
</evidence>
<dbReference type="CDD" id="cd18580">
    <property type="entry name" value="ABC_6TM_ABCC_D2"/>
    <property type="match status" value="1"/>
</dbReference>
<dbReference type="FunFam" id="1.20.1560.10:FF:000010">
    <property type="entry name" value="Multidrug resistance-associated ABC transporter"/>
    <property type="match status" value="1"/>
</dbReference>
<feature type="domain" description="ABC transmembrane type-1" evidence="12">
    <location>
        <begin position="106"/>
        <end position="397"/>
    </location>
</feature>
<dbReference type="InterPro" id="IPR017871">
    <property type="entry name" value="ABC_transporter-like_CS"/>
</dbReference>
<evidence type="ECO:0000256" key="6">
    <source>
        <dbReference type="ARBA" id="ARBA00022741"/>
    </source>
</evidence>
<evidence type="ECO:0000256" key="9">
    <source>
        <dbReference type="ARBA" id="ARBA00023136"/>
    </source>
</evidence>
<dbReference type="InterPro" id="IPR011527">
    <property type="entry name" value="ABC1_TM_dom"/>
</dbReference>
<dbReference type="SUPFAM" id="SSF52540">
    <property type="entry name" value="P-loop containing nucleoside triphosphate hydrolases"/>
    <property type="match status" value="2"/>
</dbReference>
<evidence type="ECO:0000256" key="5">
    <source>
        <dbReference type="ARBA" id="ARBA00022737"/>
    </source>
</evidence>
<gene>
    <name evidence="13" type="ORF">RB653_005398</name>
</gene>
<accession>A0AAN7UBF2</accession>
<dbReference type="SMART" id="SM00382">
    <property type="entry name" value="AAA"/>
    <property type="match status" value="2"/>
</dbReference>
<evidence type="ECO:0000256" key="4">
    <source>
        <dbReference type="ARBA" id="ARBA00022692"/>
    </source>
</evidence>
<reference evidence="13 14" key="1">
    <citation type="submission" date="2023-11" db="EMBL/GenBank/DDBJ databases">
        <title>Dfirmibasis_genome.</title>
        <authorList>
            <person name="Edelbroek B."/>
            <person name="Kjellin J."/>
            <person name="Jerlstrom-Hultqvist J."/>
            <person name="Soderbom F."/>
        </authorList>
    </citation>
    <scope>NUCLEOTIDE SEQUENCE [LARGE SCALE GENOMIC DNA]</scope>
    <source>
        <strain evidence="13 14">TNS-C-14</strain>
    </source>
</reference>
<dbReference type="Gene3D" id="1.20.1560.10">
    <property type="entry name" value="ABC transporter type 1, transmembrane domain"/>
    <property type="match status" value="2"/>
</dbReference>
<evidence type="ECO:0000256" key="3">
    <source>
        <dbReference type="ARBA" id="ARBA00022448"/>
    </source>
</evidence>
<dbReference type="GO" id="GO:0016887">
    <property type="term" value="F:ATP hydrolysis activity"/>
    <property type="evidence" value="ECO:0007669"/>
    <property type="project" value="InterPro"/>
</dbReference>
<dbReference type="CDD" id="cd18579">
    <property type="entry name" value="ABC_6TM_ABCC_D1"/>
    <property type="match status" value="1"/>
</dbReference>
<feature type="transmembrane region" description="Helical" evidence="10">
    <location>
        <begin position="1044"/>
        <end position="1063"/>
    </location>
</feature>
<organism evidence="13 14">
    <name type="scientific">Dictyostelium firmibasis</name>
    <dbReference type="NCBI Taxonomy" id="79012"/>
    <lineage>
        <taxon>Eukaryota</taxon>
        <taxon>Amoebozoa</taxon>
        <taxon>Evosea</taxon>
        <taxon>Eumycetozoa</taxon>
        <taxon>Dictyostelia</taxon>
        <taxon>Dictyosteliales</taxon>
        <taxon>Dictyosteliaceae</taxon>
        <taxon>Dictyostelium</taxon>
    </lineage>
</organism>
<dbReference type="GO" id="GO:0005524">
    <property type="term" value="F:ATP binding"/>
    <property type="evidence" value="ECO:0007669"/>
    <property type="project" value="UniProtKB-KW"/>
</dbReference>
<dbReference type="GO" id="GO:0031154">
    <property type="term" value="P:culmination involved in sorocarp development"/>
    <property type="evidence" value="ECO:0007669"/>
    <property type="project" value="UniProtKB-ARBA"/>
</dbReference>
<feature type="transmembrane region" description="Helical" evidence="10">
    <location>
        <begin position="919"/>
        <end position="947"/>
    </location>
</feature>
<dbReference type="InterPro" id="IPR044746">
    <property type="entry name" value="ABCC_6TM_D1"/>
</dbReference>
<proteinExistence type="inferred from homology"/>
<dbReference type="PANTHER" id="PTHR24223:SF172">
    <property type="entry name" value="ABC TRANSPORTER C FAMILY MEMBER 1-RELATED"/>
    <property type="match status" value="1"/>
</dbReference>
<evidence type="ECO:0000259" key="12">
    <source>
        <dbReference type="PROSITE" id="PS50929"/>
    </source>
</evidence>
<feature type="transmembrane region" description="Helical" evidence="10">
    <location>
        <begin position="260"/>
        <end position="279"/>
    </location>
</feature>
<evidence type="ECO:0000256" key="1">
    <source>
        <dbReference type="ARBA" id="ARBA00004141"/>
    </source>
</evidence>
<dbReference type="InterPro" id="IPR036640">
    <property type="entry name" value="ABC1_TM_sf"/>
</dbReference>
<evidence type="ECO:0000313" key="13">
    <source>
        <dbReference type="EMBL" id="KAK5583798.1"/>
    </source>
</evidence>
<evidence type="ECO:0000256" key="2">
    <source>
        <dbReference type="ARBA" id="ARBA00009726"/>
    </source>
</evidence>
<dbReference type="Proteomes" id="UP001344447">
    <property type="component" value="Unassembled WGS sequence"/>
</dbReference>
<comment type="similarity">
    <text evidence="2">Belongs to the ABC transporter superfamily. ABCC family. Conjugate transporter (TC 3.A.1.208) subfamily.</text>
</comment>
<comment type="caution">
    <text evidence="13">The sequence shown here is derived from an EMBL/GenBank/DDBJ whole genome shotgun (WGS) entry which is preliminary data.</text>
</comment>
<keyword evidence="8 10" id="KW-1133">Transmembrane helix</keyword>
<feature type="transmembrane region" description="Helical" evidence="10">
    <location>
        <begin position="833"/>
        <end position="854"/>
    </location>
</feature>
<dbReference type="CDD" id="cd03244">
    <property type="entry name" value="ABCC_MRP_domain2"/>
    <property type="match status" value="1"/>
</dbReference>
<keyword evidence="4 10" id="KW-0812">Transmembrane</keyword>
<dbReference type="InterPro" id="IPR050173">
    <property type="entry name" value="ABC_transporter_C-like"/>
</dbReference>
<feature type="domain" description="ABC transporter" evidence="11">
    <location>
        <begin position="1118"/>
        <end position="1352"/>
    </location>
</feature>
<evidence type="ECO:0000259" key="11">
    <source>
        <dbReference type="PROSITE" id="PS50893"/>
    </source>
</evidence>
<feature type="transmembrane region" description="Helical" evidence="10">
    <location>
        <begin position="1017"/>
        <end position="1038"/>
    </location>
</feature>
<dbReference type="InterPro" id="IPR027417">
    <property type="entry name" value="P-loop_NTPase"/>
</dbReference>
<evidence type="ECO:0000256" key="10">
    <source>
        <dbReference type="SAM" id="Phobius"/>
    </source>
</evidence>
<dbReference type="SUPFAM" id="SSF90123">
    <property type="entry name" value="ABC transporter transmembrane region"/>
    <property type="match status" value="2"/>
</dbReference>
<feature type="transmembrane region" description="Helical" evidence="10">
    <location>
        <begin position="108"/>
        <end position="129"/>
    </location>
</feature>
<dbReference type="PANTHER" id="PTHR24223">
    <property type="entry name" value="ATP-BINDING CASSETTE SUB-FAMILY C"/>
    <property type="match status" value="1"/>
</dbReference>
<keyword evidence="9 10" id="KW-0472">Membrane</keyword>
<keyword evidence="6" id="KW-0547">Nucleotide-binding</keyword>
<name>A0AAN7UBF2_9MYCE</name>
<dbReference type="GO" id="GO:0140359">
    <property type="term" value="F:ABC-type transporter activity"/>
    <property type="evidence" value="ECO:0007669"/>
    <property type="project" value="InterPro"/>
</dbReference>
<dbReference type="GO" id="GO:0016020">
    <property type="term" value="C:membrane"/>
    <property type="evidence" value="ECO:0007669"/>
    <property type="project" value="UniProtKB-SubCell"/>
</dbReference>
<dbReference type="CDD" id="cd03250">
    <property type="entry name" value="ABCC_MRP_domain1"/>
    <property type="match status" value="1"/>
</dbReference>
<keyword evidence="3" id="KW-0813">Transport</keyword>
<keyword evidence="5" id="KW-0677">Repeat</keyword>
<dbReference type="InterPro" id="IPR044726">
    <property type="entry name" value="ABCC_6TM_D2"/>
</dbReference>
<dbReference type="Pfam" id="PF00005">
    <property type="entry name" value="ABC_tran"/>
    <property type="match status" value="2"/>
</dbReference>
<dbReference type="FunFam" id="3.40.50.300:FF:002822">
    <property type="entry name" value="ABC transporter C family member 7"/>
    <property type="match status" value="1"/>
</dbReference>
<dbReference type="PROSITE" id="PS50893">
    <property type="entry name" value="ABC_TRANSPORTER_2"/>
    <property type="match status" value="2"/>
</dbReference>
<keyword evidence="14" id="KW-1185">Reference proteome</keyword>
<feature type="transmembrane region" description="Helical" evidence="10">
    <location>
        <begin position="334"/>
        <end position="356"/>
    </location>
</feature>
<comment type="subcellular location">
    <subcellularLocation>
        <location evidence="1">Membrane</location>
        <topology evidence="1">Multi-pass membrane protein</topology>
    </subcellularLocation>
</comment>
<dbReference type="FunFam" id="3.40.50.300:FF:000610">
    <property type="entry name" value="Multidrug resistance-associated ABC transporter"/>
    <property type="match status" value="1"/>
</dbReference>
<feature type="domain" description="ABC transporter" evidence="11">
    <location>
        <begin position="490"/>
        <end position="714"/>
    </location>
</feature>
<evidence type="ECO:0000313" key="14">
    <source>
        <dbReference type="Proteomes" id="UP001344447"/>
    </source>
</evidence>
<feature type="domain" description="ABC transmembrane type-1" evidence="12">
    <location>
        <begin position="797"/>
        <end position="1069"/>
    </location>
</feature>
<dbReference type="Pfam" id="PF00664">
    <property type="entry name" value="ABC_membrane"/>
    <property type="match status" value="2"/>
</dbReference>
<protein>
    <submittedName>
        <fullName evidence="13">Uncharacterized protein</fullName>
    </submittedName>
</protein>
<feature type="transmembrane region" description="Helical" evidence="10">
    <location>
        <begin position="235"/>
        <end position="254"/>
    </location>
</feature>
<evidence type="ECO:0000256" key="7">
    <source>
        <dbReference type="ARBA" id="ARBA00022840"/>
    </source>
</evidence>
<dbReference type="FunFam" id="1.20.1560.10:FF:000080">
    <property type="entry name" value="ABC transporter C family member 1"/>
    <property type="match status" value="1"/>
</dbReference>
<keyword evidence="7" id="KW-0067">ATP-binding</keyword>
<feature type="transmembrane region" description="Helical" evidence="10">
    <location>
        <begin position="141"/>
        <end position="160"/>
    </location>
</feature>
<dbReference type="Gene3D" id="3.40.50.300">
    <property type="entry name" value="P-loop containing nucleotide triphosphate hydrolases"/>
    <property type="match status" value="2"/>
</dbReference>
<sequence>MIKNIKQKIKNRFSYSLLSEDDNIDYFNQPCPEDSATLWQKITFSWTQRMLMTGYFNGPLDMKDISDLPERNKVHTTTPYLDNIDFHTKYPLITQIYKEFVTRNKISILFKIITAILSIVSPLCLKYFIYYIKLDESQKTFQFGFFLCILLFLSSFSFTVSQQYGYWWGMQRVLLFYFQSISLHVRGAITQKIFEKTLKLSNQAKRAYNSGTIMNIISVDVGCFSDFFWNNHIEIFIFPIQIIALLALLCWIVGYSGLVGFGVMVISLPLCTFLSTLIAKNLRLSLGYADTRCNLTSEFINGIRFLKLYAWEQIFLDRIEEQRTQQLKYLYRRAIYWILDKMITQVTSALVLVATFSTYALTGHQMTLDVAFTSMTIFVNLRRPLDMFPEAIHRALSLIPSSKRIEDFLQSPEIQEQPFIEQQLIRQSIGSSSGNGSSSEFLTDIRIKNGTFDWNEADDSNSGMIIKDIRGLAISSDIDDMDEMILGEGSRSNDTDNAFENDGASSPYVLNNIDFVAPAGKLTVICGIVGSGKTSLVSGLIGEIYKVSGTVNMPNNISFTTQQPFLLSTSLRDNILFGKPMDMDRYKKVIDACCLTPDLLQLAAKDLTEIGERGINLSGGQKQRISLARALYSDSDCYILDEPLSAVDPEVASHLFDHCIQGMMKDKTRILVTHQLQFIPSADHIVVIDNGQLTQGTYSELKEKGIDFESIMKTKKLNIENDQASSKKPDESDSSELKKSTSLLAKGLDINTIISDKHDPNLIEKAKLLVKEDRNEGEVGYEVYKQYFKHGSLSFFFVTCVVYFISQIIFQLSDFWLTIWTNDQSNQHDDGYYILYYGLFIGVFVLFLVARYFMMASITFAASKKLHVELLNSVAFASCQFFDTNPSGRILNRFSKDISDIDLALLENFSDVLYCGSTVIVALCMMVYITPLISIPFAVLIIVYYAVQKLYRASSMELKRMESITRSPVFSLLAEAYNGLVTIRCYQQQKRFIGIMQNHININLRLFFYSFSVHRWIGIRLEFITAIVVFLAAFSSLFSSNIGYSVLAVTTALGLCSYLNWTIRQLTELEVKMNSVERVESYIKTPREAIRHTSEFEHEIDIDGEIELSKKWPTNGEIEFKNVEIKYRPTADPSLKNISFKINAKDHIGVVGRTGAGKSTVGISLFRMVECSKGAIFIDGVDISKVGLYELRNALGIVPQDPFIFSGSIRMNIDPFNKYTDQEIWTALEKVKLKDAISLMPLKLETEVQENGDGLSFGQKQLLCLSRTILKNSKVVLMDEATSGIDYVTAALLKQTIDENFNNCTMLTIAHRLDTIIDSTKIAVIDKGELVEYDTPMNLIKTEGSRFKKLVKYQTDFYEESQKKF</sequence>
<feature type="transmembrane region" description="Helical" evidence="10">
    <location>
        <begin position="793"/>
        <end position="813"/>
    </location>
</feature>
<dbReference type="PROSITE" id="PS50929">
    <property type="entry name" value="ABC_TM1F"/>
    <property type="match status" value="2"/>
</dbReference>
<dbReference type="InterPro" id="IPR003439">
    <property type="entry name" value="ABC_transporter-like_ATP-bd"/>
</dbReference>